<organism evidence="9 10">
    <name type="scientific">Lactuca sativa</name>
    <name type="common">Garden lettuce</name>
    <dbReference type="NCBI Taxonomy" id="4236"/>
    <lineage>
        <taxon>Eukaryota</taxon>
        <taxon>Viridiplantae</taxon>
        <taxon>Streptophyta</taxon>
        <taxon>Embryophyta</taxon>
        <taxon>Tracheophyta</taxon>
        <taxon>Spermatophyta</taxon>
        <taxon>Magnoliopsida</taxon>
        <taxon>eudicotyledons</taxon>
        <taxon>Gunneridae</taxon>
        <taxon>Pentapetalae</taxon>
        <taxon>asterids</taxon>
        <taxon>campanulids</taxon>
        <taxon>Asterales</taxon>
        <taxon>Asteraceae</taxon>
        <taxon>Cichorioideae</taxon>
        <taxon>Cichorieae</taxon>
        <taxon>Lactucinae</taxon>
        <taxon>Lactuca</taxon>
    </lineage>
</organism>
<evidence type="ECO:0000256" key="4">
    <source>
        <dbReference type="ARBA" id="ARBA00022801"/>
    </source>
</evidence>
<evidence type="ECO:0000313" key="9">
    <source>
        <dbReference type="EMBL" id="KAJ0195850.1"/>
    </source>
</evidence>
<comment type="similarity">
    <text evidence="1 7">Belongs to the peptidase M3 family.</text>
</comment>
<dbReference type="GO" id="GO:0006508">
    <property type="term" value="P:proteolysis"/>
    <property type="evidence" value="ECO:0007669"/>
    <property type="project" value="UniProtKB-KW"/>
</dbReference>
<dbReference type="Pfam" id="PF01432">
    <property type="entry name" value="Peptidase_M3"/>
    <property type="match status" value="1"/>
</dbReference>
<dbReference type="Proteomes" id="UP000235145">
    <property type="component" value="Unassembled WGS sequence"/>
</dbReference>
<evidence type="ECO:0000259" key="8">
    <source>
        <dbReference type="Pfam" id="PF01432"/>
    </source>
</evidence>
<proteinExistence type="inferred from homology"/>
<dbReference type="InterPro" id="IPR024079">
    <property type="entry name" value="MetalloPept_cat_dom_sf"/>
</dbReference>
<accession>A0A9R1X0D9</accession>
<keyword evidence="3 7" id="KW-0479">Metal-binding</keyword>
<comment type="caution">
    <text evidence="9">The sequence shown here is derived from an EMBL/GenBank/DDBJ whole genome shotgun (WGS) entry which is preliminary data.</text>
</comment>
<comment type="cofactor">
    <cofactor evidence="7">
        <name>Zn(2+)</name>
        <dbReference type="ChEBI" id="CHEBI:29105"/>
    </cofactor>
    <text evidence="7">Binds 1 zinc ion.</text>
</comment>
<dbReference type="GO" id="GO:0004222">
    <property type="term" value="F:metalloendopeptidase activity"/>
    <property type="evidence" value="ECO:0007669"/>
    <property type="project" value="InterPro"/>
</dbReference>
<keyword evidence="5 7" id="KW-0862">Zinc</keyword>
<evidence type="ECO:0000256" key="1">
    <source>
        <dbReference type="ARBA" id="ARBA00006040"/>
    </source>
</evidence>
<evidence type="ECO:0000256" key="5">
    <source>
        <dbReference type="ARBA" id="ARBA00022833"/>
    </source>
</evidence>
<sequence>MNLLCAQRLRISVTHLAFLAKSLVETVFHEFGNALQHMLTKQDEGLVAGIRGIEWDVVELPSQFMENWDTLMSIAKHYETGETLPEEIYQKLLAARTFRAGTLSLRQLKFTTVDLELHSKYVPGGSKSIYDVERRVSEKTQVLPLLEEDMFLYGFSHIFAGGYAVGYYSYKWAEVLSADAFSAFEDAGLNDDKV</sequence>
<keyword evidence="2 7" id="KW-0645">Protease</keyword>
<dbReference type="AlphaFoldDB" id="A0A9R1X0D9"/>
<evidence type="ECO:0000256" key="7">
    <source>
        <dbReference type="RuleBase" id="RU003435"/>
    </source>
</evidence>
<feature type="domain" description="Peptidase M3A/M3B catalytic" evidence="8">
    <location>
        <begin position="15"/>
        <end position="190"/>
    </location>
</feature>
<dbReference type="PANTHER" id="PTHR11804:SF83">
    <property type="entry name" value="LD37516P"/>
    <property type="match status" value="1"/>
</dbReference>
<dbReference type="GO" id="GO:0046872">
    <property type="term" value="F:metal ion binding"/>
    <property type="evidence" value="ECO:0007669"/>
    <property type="project" value="UniProtKB-UniRule"/>
</dbReference>
<evidence type="ECO:0000256" key="2">
    <source>
        <dbReference type="ARBA" id="ARBA00022670"/>
    </source>
</evidence>
<dbReference type="InterPro" id="IPR001567">
    <property type="entry name" value="Pept_M3A_M3B_dom"/>
</dbReference>
<keyword evidence="10" id="KW-1185">Reference proteome</keyword>
<keyword evidence="6 7" id="KW-0482">Metalloprotease</keyword>
<reference evidence="9 10" key="1">
    <citation type="journal article" date="2017" name="Nat. Commun.">
        <title>Genome assembly with in vitro proximity ligation data and whole-genome triplication in lettuce.</title>
        <authorList>
            <person name="Reyes-Chin-Wo S."/>
            <person name="Wang Z."/>
            <person name="Yang X."/>
            <person name="Kozik A."/>
            <person name="Arikit S."/>
            <person name="Song C."/>
            <person name="Xia L."/>
            <person name="Froenicke L."/>
            <person name="Lavelle D.O."/>
            <person name="Truco M.J."/>
            <person name="Xia R."/>
            <person name="Zhu S."/>
            <person name="Xu C."/>
            <person name="Xu H."/>
            <person name="Xu X."/>
            <person name="Cox K."/>
            <person name="Korf I."/>
            <person name="Meyers B.C."/>
            <person name="Michelmore R.W."/>
        </authorList>
    </citation>
    <scope>NUCLEOTIDE SEQUENCE [LARGE SCALE GENOMIC DNA]</scope>
    <source>
        <strain evidence="10">cv. Salinas</strain>
        <tissue evidence="9">Seedlings</tissue>
    </source>
</reference>
<keyword evidence="4 7" id="KW-0378">Hydrolase</keyword>
<protein>
    <recommendedName>
        <fullName evidence="8">Peptidase M3A/M3B catalytic domain-containing protein</fullName>
    </recommendedName>
</protein>
<dbReference type="SUPFAM" id="SSF55486">
    <property type="entry name" value="Metalloproteases ('zincins'), catalytic domain"/>
    <property type="match status" value="1"/>
</dbReference>
<name>A0A9R1X0D9_LACSA</name>
<dbReference type="EMBL" id="NBSK02000007">
    <property type="protein sequence ID" value="KAJ0195850.1"/>
    <property type="molecule type" value="Genomic_DNA"/>
</dbReference>
<dbReference type="InterPro" id="IPR024077">
    <property type="entry name" value="Neurolysin/TOP_dom2"/>
</dbReference>
<dbReference type="InterPro" id="IPR045090">
    <property type="entry name" value="Pept_M3A_M3B"/>
</dbReference>
<dbReference type="Gene3D" id="1.10.1370.10">
    <property type="entry name" value="Neurolysin, domain 3"/>
    <property type="match status" value="1"/>
</dbReference>
<dbReference type="Gene3D" id="3.40.390.10">
    <property type="entry name" value="Collagenase (Catalytic Domain)"/>
    <property type="match status" value="1"/>
</dbReference>
<evidence type="ECO:0000256" key="6">
    <source>
        <dbReference type="ARBA" id="ARBA00023049"/>
    </source>
</evidence>
<gene>
    <name evidence="9" type="ORF">LSAT_V11C700355550</name>
</gene>
<evidence type="ECO:0000313" key="10">
    <source>
        <dbReference type="Proteomes" id="UP000235145"/>
    </source>
</evidence>
<dbReference type="PANTHER" id="PTHR11804">
    <property type="entry name" value="PROTEASE M3 THIMET OLIGOPEPTIDASE-RELATED"/>
    <property type="match status" value="1"/>
</dbReference>
<evidence type="ECO:0000256" key="3">
    <source>
        <dbReference type="ARBA" id="ARBA00022723"/>
    </source>
</evidence>